<dbReference type="PROSITE" id="PS51898">
    <property type="entry name" value="TYR_RECOMBINASE"/>
    <property type="match status" value="1"/>
</dbReference>
<keyword evidence="3" id="KW-0238">DNA-binding</keyword>
<evidence type="ECO:0000256" key="2">
    <source>
        <dbReference type="ARBA" id="ARBA00022908"/>
    </source>
</evidence>
<accession>A0A0M3AHV9</accession>
<reference evidence="6 7" key="1">
    <citation type="submission" date="2015-04" db="EMBL/GenBank/DDBJ databases">
        <title>Genome sequence of aromatic hydrocarbons-degrading Sphingobium chungbukense DJ77.</title>
        <authorList>
            <person name="Kim Y.-C."/>
            <person name="Chae J.-C."/>
        </authorList>
    </citation>
    <scope>NUCLEOTIDE SEQUENCE [LARGE SCALE GENOMIC DNA]</scope>
    <source>
        <strain evidence="6 7">DJ77</strain>
    </source>
</reference>
<dbReference type="PATRIC" id="fig|56193.3.peg.5375"/>
<dbReference type="SUPFAM" id="SSF56349">
    <property type="entry name" value="DNA breaking-rejoining enzymes"/>
    <property type="match status" value="1"/>
</dbReference>
<feature type="domain" description="Tyr recombinase" evidence="5">
    <location>
        <begin position="216"/>
        <end position="394"/>
    </location>
</feature>
<dbReference type="Pfam" id="PF00589">
    <property type="entry name" value="Phage_integrase"/>
    <property type="match status" value="1"/>
</dbReference>
<comment type="similarity">
    <text evidence="1">Belongs to the 'phage' integrase family.</text>
</comment>
<evidence type="ECO:0000313" key="6">
    <source>
        <dbReference type="EMBL" id="KKW89425.1"/>
    </source>
</evidence>
<dbReference type="InterPro" id="IPR002104">
    <property type="entry name" value="Integrase_catalytic"/>
</dbReference>
<comment type="caution">
    <text evidence="6">The sequence shown here is derived from an EMBL/GenBank/DDBJ whole genome shotgun (WGS) entry which is preliminary data.</text>
</comment>
<dbReference type="InterPro" id="IPR011010">
    <property type="entry name" value="DNA_brk_join_enz"/>
</dbReference>
<dbReference type="Pfam" id="PF22022">
    <property type="entry name" value="Phage_int_M"/>
    <property type="match status" value="1"/>
</dbReference>
<dbReference type="GO" id="GO:0003677">
    <property type="term" value="F:DNA binding"/>
    <property type="evidence" value="ECO:0007669"/>
    <property type="project" value="UniProtKB-KW"/>
</dbReference>
<proteinExistence type="inferred from homology"/>
<dbReference type="Gene3D" id="3.30.160.390">
    <property type="entry name" value="Integrase, DNA-binding domain"/>
    <property type="match status" value="1"/>
</dbReference>
<dbReference type="EMBL" id="LBIC01000021">
    <property type="protein sequence ID" value="KKW89425.1"/>
    <property type="molecule type" value="Genomic_DNA"/>
</dbReference>
<dbReference type="PANTHER" id="PTHR30629">
    <property type="entry name" value="PROPHAGE INTEGRASE"/>
    <property type="match status" value="1"/>
</dbReference>
<sequence length="413" mass="45185">MGKLTATTVKNAKPGRHADGEGLYLLVKPTGGRSWLLRVQFDGSRRDIGLGSVDLAPRKIASGDPVDDIPILDRRLLTLAEAREKAAILRRLAKAGRDPVAERDKDRRASRTFKDAAEAYKKSMAATWTKAHTARFINSLTEHAYPHIGAKPVDQIDAAAMRDALGPIWTTMPVTAGKLRQRIAAVLNYSNSEGWRPTEAPLRALSFMLGDRPNGGNYPAMPFEEVPAFVAGLEADAETMGKLALRFLIFTAARSGEVRKTTWAHIDLEGRMWNRPADIMKGRKAKAHSVTLNDQAIAVLQRAAELGGSNPDAPIFPGSKGQALSDMTISKIMRDKGLAFVPHGFRSSFRDWAAERMPSIPDPVAEAALAHIVPDKVVAAYKRTTFIELRRTLMDGWGSFLAGGQNVRHLRAV</sequence>
<dbReference type="Gene3D" id="1.10.150.130">
    <property type="match status" value="1"/>
</dbReference>
<dbReference type="RefSeq" id="WP_046766169.1">
    <property type="nucleotide sequence ID" value="NZ_LBIC01000021.1"/>
</dbReference>
<evidence type="ECO:0000256" key="1">
    <source>
        <dbReference type="ARBA" id="ARBA00008857"/>
    </source>
</evidence>
<dbReference type="InterPro" id="IPR038488">
    <property type="entry name" value="Integrase_DNA-bd_sf"/>
</dbReference>
<dbReference type="AlphaFoldDB" id="A0A0M3AHV9"/>
<name>A0A0M3AHV9_9SPHN</name>
<keyword evidence="2" id="KW-0229">DNA integration</keyword>
<gene>
    <name evidence="6" type="ORF">YP76_25455</name>
</gene>
<dbReference type="Pfam" id="PF13356">
    <property type="entry name" value="Arm-DNA-bind_3"/>
    <property type="match status" value="1"/>
</dbReference>
<dbReference type="InterPro" id="IPR010998">
    <property type="entry name" value="Integrase_recombinase_N"/>
</dbReference>
<dbReference type="Proteomes" id="UP000033874">
    <property type="component" value="Unassembled WGS sequence"/>
</dbReference>
<evidence type="ECO:0000256" key="4">
    <source>
        <dbReference type="ARBA" id="ARBA00023172"/>
    </source>
</evidence>
<dbReference type="PANTHER" id="PTHR30629:SF2">
    <property type="entry name" value="PROPHAGE INTEGRASE INTS-RELATED"/>
    <property type="match status" value="1"/>
</dbReference>
<evidence type="ECO:0000256" key="3">
    <source>
        <dbReference type="ARBA" id="ARBA00023125"/>
    </source>
</evidence>
<dbReference type="GO" id="GO:0006310">
    <property type="term" value="P:DNA recombination"/>
    <property type="evidence" value="ECO:0007669"/>
    <property type="project" value="UniProtKB-KW"/>
</dbReference>
<keyword evidence="7" id="KW-1185">Reference proteome</keyword>
<dbReference type="InterPro" id="IPR013762">
    <property type="entry name" value="Integrase-like_cat_sf"/>
</dbReference>
<evidence type="ECO:0000259" key="5">
    <source>
        <dbReference type="PROSITE" id="PS51898"/>
    </source>
</evidence>
<keyword evidence="4" id="KW-0233">DNA recombination</keyword>
<dbReference type="CDD" id="cd00801">
    <property type="entry name" value="INT_P4_C"/>
    <property type="match status" value="1"/>
</dbReference>
<dbReference type="InterPro" id="IPR025166">
    <property type="entry name" value="Integrase_DNA_bind_dom"/>
</dbReference>
<dbReference type="STRING" id="56193.YP76_25455"/>
<dbReference type="InterPro" id="IPR050808">
    <property type="entry name" value="Phage_Integrase"/>
</dbReference>
<protein>
    <recommendedName>
        <fullName evidence="5">Tyr recombinase domain-containing protein</fullName>
    </recommendedName>
</protein>
<evidence type="ECO:0000313" key="7">
    <source>
        <dbReference type="Proteomes" id="UP000033874"/>
    </source>
</evidence>
<dbReference type="GO" id="GO:0015074">
    <property type="term" value="P:DNA integration"/>
    <property type="evidence" value="ECO:0007669"/>
    <property type="project" value="UniProtKB-KW"/>
</dbReference>
<dbReference type="Gene3D" id="1.10.443.10">
    <property type="entry name" value="Intergrase catalytic core"/>
    <property type="match status" value="1"/>
</dbReference>
<dbReference type="InterPro" id="IPR053876">
    <property type="entry name" value="Phage_int_M"/>
</dbReference>
<organism evidence="6 7">
    <name type="scientific">Sphingobium chungbukense</name>
    <dbReference type="NCBI Taxonomy" id="56193"/>
    <lineage>
        <taxon>Bacteria</taxon>
        <taxon>Pseudomonadati</taxon>
        <taxon>Pseudomonadota</taxon>
        <taxon>Alphaproteobacteria</taxon>
        <taxon>Sphingomonadales</taxon>
        <taxon>Sphingomonadaceae</taxon>
        <taxon>Sphingobium</taxon>
    </lineage>
</organism>